<dbReference type="OrthoDB" id="9803773at2"/>
<dbReference type="EC" id="2.7.7.101" evidence="12"/>
<evidence type="ECO:0000259" key="16">
    <source>
        <dbReference type="PROSITE" id="PS50880"/>
    </source>
</evidence>
<comment type="caution">
    <text evidence="17">The sequence shown here is derived from an EMBL/GenBank/DDBJ whole genome shotgun (WGS) entry which is preliminary data.</text>
</comment>
<feature type="domain" description="Toprim" evidence="16">
    <location>
        <begin position="258"/>
        <end position="345"/>
    </location>
</feature>
<dbReference type="eggNOG" id="COG0358">
    <property type="taxonomic scope" value="Bacteria"/>
</dbReference>
<keyword evidence="6 12" id="KW-0479">Metal-binding</keyword>
<comment type="subunit">
    <text evidence="12">Monomer. Interacts with DnaB.</text>
</comment>
<dbReference type="GO" id="GO:0000428">
    <property type="term" value="C:DNA-directed RNA polymerase complex"/>
    <property type="evidence" value="ECO:0007669"/>
    <property type="project" value="UniProtKB-KW"/>
</dbReference>
<dbReference type="Pfam" id="PF13662">
    <property type="entry name" value="Toprim_4"/>
    <property type="match status" value="1"/>
</dbReference>
<proteinExistence type="inferred from homology"/>
<dbReference type="InterPro" id="IPR006171">
    <property type="entry name" value="TOPRIM_dom"/>
</dbReference>
<evidence type="ECO:0000313" key="17">
    <source>
        <dbReference type="EMBL" id="EJZ83511.1"/>
    </source>
</evidence>
<dbReference type="InterPro" id="IPR036977">
    <property type="entry name" value="DNA_primase_Znf_CHC2"/>
</dbReference>
<evidence type="ECO:0000256" key="15">
    <source>
        <dbReference type="SAM" id="MobiDB-lite"/>
    </source>
</evidence>
<keyword evidence="18" id="KW-1185">Reference proteome</keyword>
<dbReference type="RefSeq" id="WP_009139230.1">
    <property type="nucleotide sequence ID" value="NZ_JH815198.1"/>
</dbReference>
<evidence type="ECO:0000256" key="9">
    <source>
        <dbReference type="ARBA" id="ARBA00022842"/>
    </source>
</evidence>
<dbReference type="PANTHER" id="PTHR30313">
    <property type="entry name" value="DNA PRIMASE"/>
    <property type="match status" value="1"/>
</dbReference>
<dbReference type="PATRIC" id="fig|742818.3.peg.1080"/>
<protein>
    <recommendedName>
        <fullName evidence="12 13">DNA primase</fullName>
        <ecNumber evidence="12">2.7.7.101</ecNumber>
    </recommendedName>
</protein>
<dbReference type="EMBL" id="ADMD01000007">
    <property type="protein sequence ID" value="EJZ83511.1"/>
    <property type="molecule type" value="Genomic_DNA"/>
</dbReference>
<evidence type="ECO:0000256" key="11">
    <source>
        <dbReference type="ARBA" id="ARBA00023163"/>
    </source>
</evidence>
<dbReference type="SMART" id="SM00400">
    <property type="entry name" value="ZnF_CHCC"/>
    <property type="match status" value="1"/>
</dbReference>
<dbReference type="InterPro" id="IPR050219">
    <property type="entry name" value="DnaG_primase"/>
</dbReference>
<keyword evidence="8 12" id="KW-0862">Zinc</keyword>
<evidence type="ECO:0000256" key="10">
    <source>
        <dbReference type="ARBA" id="ARBA00023125"/>
    </source>
</evidence>
<keyword evidence="9" id="KW-0460">Magnesium</keyword>
<dbReference type="PANTHER" id="PTHR30313:SF2">
    <property type="entry name" value="DNA PRIMASE"/>
    <property type="match status" value="1"/>
</dbReference>
<evidence type="ECO:0000256" key="8">
    <source>
        <dbReference type="ARBA" id="ARBA00022833"/>
    </source>
</evidence>
<dbReference type="PROSITE" id="PS50880">
    <property type="entry name" value="TOPRIM"/>
    <property type="match status" value="1"/>
</dbReference>
<evidence type="ECO:0000256" key="3">
    <source>
        <dbReference type="ARBA" id="ARBA00022679"/>
    </source>
</evidence>
<dbReference type="GO" id="GO:0003899">
    <property type="term" value="F:DNA-directed RNA polymerase activity"/>
    <property type="evidence" value="ECO:0007669"/>
    <property type="project" value="UniProtKB-UniRule"/>
</dbReference>
<dbReference type="CDD" id="cd03364">
    <property type="entry name" value="TOPRIM_DnaG_primases"/>
    <property type="match status" value="1"/>
</dbReference>
<dbReference type="Gene3D" id="3.90.580.10">
    <property type="entry name" value="Zinc finger, CHC2-type domain"/>
    <property type="match status" value="1"/>
</dbReference>
<dbReference type="GO" id="GO:0003677">
    <property type="term" value="F:DNA binding"/>
    <property type="evidence" value="ECO:0007669"/>
    <property type="project" value="UniProtKB-KW"/>
</dbReference>
<feature type="region of interest" description="Disordered" evidence="15">
    <location>
        <begin position="443"/>
        <end position="466"/>
    </location>
</feature>
<keyword evidence="4 12" id="KW-0548">Nucleotidyltransferase</keyword>
<sequence>MPGLSEDDIRRVREASDLVSVAGQRVVLRQRGRDFWGCCPFHNEKSPSFKIDPATQLWHCFGCGEGGDVFSFVMKMDDLGFVDAVRELAKQAGIQLTEEPGAAMARGQKARLKEVCEETASFYHTQLMRARGSQADAARAYLSSRDLGGPVPNEWNLGFAPGNQALVRHLSSKGFKPKDMVEANVAMPSKRDGRLQDRFFNRIMFPIRDVEGNTIAFGGRVIGKGEPKYLNSQETPVFHKSEVLFGLDKAKAAMASTGVAIIVEGYTDVIVLHGAGVKNAVATLGTALTVQHIRTISRHAKHRIVYLFDGDEAGQRAADRAARFVDESMLPEAGRSKIDLCAVTLPDNLDPADFVQKYGGEALEELLGQAVPLMRYAIDRKFQRYNLDDFGQKSRALSDALELLAPIKHSVLAQEYAGYIADRLHFELSMVTEKLAGVRAPRVYESSTEPQGSPASPAAEHRQAMHDLPPRERERLRIEREFLVLCAQNIAVGLGYAEILAQTAWHQESYGVIAQALLAFYAEHPECADASEVVRGVESMLPGSASVLTSASLYDEVDPVRLAQFLAEELALRDMEDSVVALNVQLKHPGNMTEEEYAMAYEAVVALQKELVALRSAHRPLGVE</sequence>
<dbReference type="InterPro" id="IPR019475">
    <property type="entry name" value="DNA_primase_DnaB-bd"/>
</dbReference>
<evidence type="ECO:0000256" key="13">
    <source>
        <dbReference type="PIRNR" id="PIRNR002811"/>
    </source>
</evidence>
<name>K0YJA4_9ACTN</name>
<dbReference type="GO" id="GO:0006269">
    <property type="term" value="P:DNA replication, synthesis of primer"/>
    <property type="evidence" value="ECO:0007669"/>
    <property type="project" value="UniProtKB-UniRule"/>
</dbReference>
<keyword evidence="5 12" id="KW-0235">DNA replication</keyword>
<dbReference type="Pfam" id="PF10410">
    <property type="entry name" value="DnaB_bind"/>
    <property type="match status" value="1"/>
</dbReference>
<dbReference type="InterPro" id="IPR037068">
    <property type="entry name" value="DNA_primase_core_N_sf"/>
</dbReference>
<dbReference type="Gene3D" id="3.40.1360.10">
    <property type="match status" value="1"/>
</dbReference>
<keyword evidence="2 12" id="KW-0639">Primosome</keyword>
<evidence type="ECO:0000256" key="12">
    <source>
        <dbReference type="HAMAP-Rule" id="MF_00974"/>
    </source>
</evidence>
<comment type="catalytic activity">
    <reaction evidence="12">
        <text>ssDNA + n NTP = ssDNA/pppN(pN)n-1 hybrid + (n-1) diphosphate.</text>
        <dbReference type="EC" id="2.7.7.101"/>
    </reaction>
</comment>
<dbReference type="NCBIfam" id="TIGR01391">
    <property type="entry name" value="dnaG"/>
    <property type="match status" value="1"/>
</dbReference>
<dbReference type="PIRSF" id="PIRSF002811">
    <property type="entry name" value="DnaG"/>
    <property type="match status" value="1"/>
</dbReference>
<evidence type="ECO:0000256" key="14">
    <source>
        <dbReference type="PIRSR" id="PIRSR002811-1"/>
    </source>
</evidence>
<dbReference type="Pfam" id="PF01807">
    <property type="entry name" value="Zn_ribbon_DnaG"/>
    <property type="match status" value="1"/>
</dbReference>
<dbReference type="GO" id="GO:0008270">
    <property type="term" value="F:zinc ion binding"/>
    <property type="evidence" value="ECO:0007669"/>
    <property type="project" value="UniProtKB-UniRule"/>
</dbReference>
<keyword evidence="1 12" id="KW-0240">DNA-directed RNA polymerase</keyword>
<feature type="zinc finger region" description="CHC2-type" evidence="12 14">
    <location>
        <begin position="39"/>
        <end position="63"/>
    </location>
</feature>
<keyword evidence="3 12" id="KW-0808">Transferase</keyword>
<dbReference type="SUPFAM" id="SSF57783">
    <property type="entry name" value="Zinc beta-ribbon"/>
    <property type="match status" value="1"/>
</dbReference>
<accession>K0YJA4</accession>
<evidence type="ECO:0000256" key="4">
    <source>
        <dbReference type="ARBA" id="ARBA00022695"/>
    </source>
</evidence>
<dbReference type="InterPro" id="IPR002694">
    <property type="entry name" value="Znf_CHC2"/>
</dbReference>
<dbReference type="GO" id="GO:0005737">
    <property type="term" value="C:cytoplasm"/>
    <property type="evidence" value="ECO:0007669"/>
    <property type="project" value="TreeGrafter"/>
</dbReference>
<dbReference type="InterPro" id="IPR034151">
    <property type="entry name" value="TOPRIM_DnaG_bac"/>
</dbReference>
<evidence type="ECO:0000256" key="1">
    <source>
        <dbReference type="ARBA" id="ARBA00022478"/>
    </source>
</evidence>
<comment type="function">
    <text evidence="12 13">RNA polymerase that catalyzes the synthesis of short RNA molecules used as primers for DNA polymerase during DNA replication.</text>
</comment>
<evidence type="ECO:0000256" key="2">
    <source>
        <dbReference type="ARBA" id="ARBA00022515"/>
    </source>
</evidence>
<comment type="cofactor">
    <cofactor evidence="12 13 14">
        <name>Zn(2+)</name>
        <dbReference type="ChEBI" id="CHEBI:29105"/>
    </cofactor>
    <text evidence="12 13 14">Binds 1 zinc ion per monomer.</text>
</comment>
<evidence type="ECO:0000256" key="7">
    <source>
        <dbReference type="ARBA" id="ARBA00022771"/>
    </source>
</evidence>
<dbReference type="InParanoid" id="K0YJA4"/>
<gene>
    <name evidence="12" type="primary">dnaG</name>
    <name evidence="17" type="ORF">HMPREF9451_01022</name>
</gene>
<keyword evidence="10 12" id="KW-0238">DNA-binding</keyword>
<dbReference type="Proteomes" id="UP000006069">
    <property type="component" value="Unassembled WGS sequence"/>
</dbReference>
<dbReference type="FunFam" id="3.90.580.10:FF:000001">
    <property type="entry name" value="DNA primase"/>
    <property type="match status" value="1"/>
</dbReference>
<dbReference type="AlphaFoldDB" id="K0YJA4"/>
<reference evidence="17 18" key="1">
    <citation type="submission" date="2012-08" db="EMBL/GenBank/DDBJ databases">
        <title>The Genome Sequence of Slackia piriformis YIT 12062.</title>
        <authorList>
            <consortium name="The Broad Institute Genome Sequencing Platform"/>
            <person name="Earl A."/>
            <person name="Ward D."/>
            <person name="Feldgarden M."/>
            <person name="Gevers D."/>
            <person name="Morotomi M."/>
            <person name="Walker B."/>
            <person name="Young S.K."/>
            <person name="Zeng Q."/>
            <person name="Gargeya S."/>
            <person name="Fitzgerald M."/>
            <person name="Haas B."/>
            <person name="Abouelleil A."/>
            <person name="Alvarado L."/>
            <person name="Arachchi H.M."/>
            <person name="Berlin A.M."/>
            <person name="Chapman S.B."/>
            <person name="Goldberg J."/>
            <person name="Griggs A."/>
            <person name="Gujja S."/>
            <person name="Hansen M."/>
            <person name="Howarth C."/>
            <person name="Imamovic A."/>
            <person name="Larimer J."/>
            <person name="McCowen C."/>
            <person name="Montmayeur A."/>
            <person name="Murphy C."/>
            <person name="Neiman D."/>
            <person name="Pearson M."/>
            <person name="Priest M."/>
            <person name="Roberts A."/>
            <person name="Saif S."/>
            <person name="Shea T."/>
            <person name="Sisk P."/>
            <person name="Sykes S."/>
            <person name="Wortman J."/>
            <person name="Nusbaum C."/>
            <person name="Birren B."/>
        </authorList>
    </citation>
    <scope>NUCLEOTIDE SEQUENCE [LARGE SCALE GENOMIC DNA]</scope>
    <source>
        <strain evidence="17 18">YIT 12062</strain>
    </source>
</reference>
<dbReference type="SMART" id="SM00493">
    <property type="entry name" value="TOPRIM"/>
    <property type="match status" value="1"/>
</dbReference>
<dbReference type="Gene3D" id="3.90.980.10">
    <property type="entry name" value="DNA primase, catalytic core, N-terminal domain"/>
    <property type="match status" value="1"/>
</dbReference>
<organism evidence="17 18">
    <name type="scientific">Slackia piriformis YIT 12062</name>
    <dbReference type="NCBI Taxonomy" id="742818"/>
    <lineage>
        <taxon>Bacteria</taxon>
        <taxon>Bacillati</taxon>
        <taxon>Actinomycetota</taxon>
        <taxon>Coriobacteriia</taxon>
        <taxon>Eggerthellales</taxon>
        <taxon>Eggerthellaceae</taxon>
        <taxon>Slackia</taxon>
    </lineage>
</organism>
<comment type="similarity">
    <text evidence="12 13">Belongs to the DnaG primase family.</text>
</comment>
<dbReference type="HOGENOM" id="CLU_013501_3_1_11"/>
<comment type="domain">
    <text evidence="12">Contains an N-terminal zinc-binding domain, a central core domain that contains the primase activity, and a C-terminal DnaB-binding domain.</text>
</comment>
<dbReference type="FunCoup" id="K0YJA4">
    <property type="interactions" value="31"/>
</dbReference>
<feature type="compositionally biased region" description="Polar residues" evidence="15">
    <location>
        <begin position="445"/>
        <end position="454"/>
    </location>
</feature>
<evidence type="ECO:0000313" key="18">
    <source>
        <dbReference type="Proteomes" id="UP000006069"/>
    </source>
</evidence>
<evidence type="ECO:0000256" key="5">
    <source>
        <dbReference type="ARBA" id="ARBA00022705"/>
    </source>
</evidence>
<dbReference type="SUPFAM" id="SSF56731">
    <property type="entry name" value="DNA primase core"/>
    <property type="match status" value="1"/>
</dbReference>
<dbReference type="InterPro" id="IPR030846">
    <property type="entry name" value="DnaG_bac"/>
</dbReference>
<keyword evidence="7 12" id="KW-0863">Zinc-finger</keyword>
<dbReference type="Pfam" id="PF08275">
    <property type="entry name" value="DNAG_N"/>
    <property type="match status" value="1"/>
</dbReference>
<dbReference type="HAMAP" id="MF_00974">
    <property type="entry name" value="DNA_primase_DnaG"/>
    <property type="match status" value="1"/>
</dbReference>
<evidence type="ECO:0000256" key="6">
    <source>
        <dbReference type="ARBA" id="ARBA00022723"/>
    </source>
</evidence>
<keyword evidence="11 12" id="KW-0804">Transcription</keyword>
<dbReference type="GO" id="GO:1990077">
    <property type="term" value="C:primosome complex"/>
    <property type="evidence" value="ECO:0007669"/>
    <property type="project" value="UniProtKB-KW"/>
</dbReference>
<dbReference type="InterPro" id="IPR006295">
    <property type="entry name" value="DNA_primase_DnaG"/>
</dbReference>
<dbReference type="InterPro" id="IPR013264">
    <property type="entry name" value="DNAG_N"/>
</dbReference>